<keyword evidence="1" id="KW-0812">Transmembrane</keyword>
<comment type="caution">
    <text evidence="2">The sequence shown here is derived from an EMBL/GenBank/DDBJ whole genome shotgun (WGS) entry which is preliminary data.</text>
</comment>
<proteinExistence type="predicted"/>
<gene>
    <name evidence="2" type="ORF">T07_11772</name>
</gene>
<sequence length="79" mass="9514">MLDDEVVYFAFMTLGIFEIAPYQLLTKRDRRSSPQPPPMIFHIRRRRRKPKGWWWLMGNLLPSRLNCLERCQVNTTASY</sequence>
<dbReference type="EMBL" id="JYDL01000016">
    <property type="protein sequence ID" value="KRX24608.1"/>
    <property type="molecule type" value="Genomic_DNA"/>
</dbReference>
<dbReference type="Proteomes" id="UP000054630">
    <property type="component" value="Unassembled WGS sequence"/>
</dbReference>
<keyword evidence="1" id="KW-0472">Membrane</keyword>
<keyword evidence="3" id="KW-1185">Reference proteome</keyword>
<organism evidence="2 3">
    <name type="scientific">Trichinella nelsoni</name>
    <dbReference type="NCBI Taxonomy" id="6336"/>
    <lineage>
        <taxon>Eukaryota</taxon>
        <taxon>Metazoa</taxon>
        <taxon>Ecdysozoa</taxon>
        <taxon>Nematoda</taxon>
        <taxon>Enoplea</taxon>
        <taxon>Dorylaimia</taxon>
        <taxon>Trichinellida</taxon>
        <taxon>Trichinellidae</taxon>
        <taxon>Trichinella</taxon>
    </lineage>
</organism>
<feature type="transmembrane region" description="Helical" evidence="1">
    <location>
        <begin position="6"/>
        <end position="25"/>
    </location>
</feature>
<evidence type="ECO:0000313" key="2">
    <source>
        <dbReference type="EMBL" id="KRX24608.1"/>
    </source>
</evidence>
<accession>A0A0V0SCV3</accession>
<dbReference type="OrthoDB" id="10468143at2759"/>
<evidence type="ECO:0000313" key="3">
    <source>
        <dbReference type="Proteomes" id="UP000054630"/>
    </source>
</evidence>
<reference evidence="2 3" key="1">
    <citation type="submission" date="2015-01" db="EMBL/GenBank/DDBJ databases">
        <title>Evolution of Trichinella species and genotypes.</title>
        <authorList>
            <person name="Korhonen P.K."/>
            <person name="Edoardo P."/>
            <person name="Giuseppe L.R."/>
            <person name="Gasser R.B."/>
        </authorList>
    </citation>
    <scope>NUCLEOTIDE SEQUENCE [LARGE SCALE GENOMIC DNA]</scope>
    <source>
        <strain evidence="2">ISS37</strain>
    </source>
</reference>
<dbReference type="AlphaFoldDB" id="A0A0V0SCV3"/>
<protein>
    <submittedName>
        <fullName evidence="2">Uncharacterized protein</fullName>
    </submittedName>
</protein>
<name>A0A0V0SCV3_9BILA</name>
<evidence type="ECO:0000256" key="1">
    <source>
        <dbReference type="SAM" id="Phobius"/>
    </source>
</evidence>
<keyword evidence="1" id="KW-1133">Transmembrane helix</keyword>